<dbReference type="Gramene" id="KQL23578">
    <property type="protein sequence ID" value="KQL23578"/>
    <property type="gene ID" value="SETIT_033650mg"/>
</dbReference>
<name>K4A446_SETIT</name>
<dbReference type="HOGENOM" id="CLU_3243079_0_0_1"/>
<organism evidence="1 2">
    <name type="scientific">Setaria italica</name>
    <name type="common">Foxtail millet</name>
    <name type="synonym">Panicum italicum</name>
    <dbReference type="NCBI Taxonomy" id="4555"/>
    <lineage>
        <taxon>Eukaryota</taxon>
        <taxon>Viridiplantae</taxon>
        <taxon>Streptophyta</taxon>
        <taxon>Embryophyta</taxon>
        <taxon>Tracheophyta</taxon>
        <taxon>Spermatophyta</taxon>
        <taxon>Magnoliopsida</taxon>
        <taxon>Liliopsida</taxon>
        <taxon>Poales</taxon>
        <taxon>Poaceae</taxon>
        <taxon>PACMAD clade</taxon>
        <taxon>Panicoideae</taxon>
        <taxon>Panicodae</taxon>
        <taxon>Paniceae</taxon>
        <taxon>Cenchrinae</taxon>
        <taxon>Setaria</taxon>
    </lineage>
</organism>
<accession>K4A446</accession>
<evidence type="ECO:0000313" key="1">
    <source>
        <dbReference type="EnsemblPlants" id="KQL23578"/>
    </source>
</evidence>
<evidence type="ECO:0000313" key="2">
    <source>
        <dbReference type="Proteomes" id="UP000004995"/>
    </source>
</evidence>
<dbReference type="EnsemblPlants" id="KQL23578">
    <property type="protein sequence ID" value="KQL23578"/>
    <property type="gene ID" value="SETIT_033650mg"/>
</dbReference>
<protein>
    <submittedName>
        <fullName evidence="1">Uncharacterized protein</fullName>
    </submittedName>
</protein>
<dbReference type="EMBL" id="AGNK02000888">
    <property type="status" value="NOT_ANNOTATED_CDS"/>
    <property type="molecule type" value="Genomic_DNA"/>
</dbReference>
<reference evidence="1" key="2">
    <citation type="submission" date="2018-08" db="UniProtKB">
        <authorList>
            <consortium name="EnsemblPlants"/>
        </authorList>
    </citation>
    <scope>IDENTIFICATION</scope>
    <source>
        <strain evidence="1">Yugu1</strain>
    </source>
</reference>
<sequence>MSTPIFHENLHYLSMKFGNREMNKSSKDLSLHSDLGKFAFWIL</sequence>
<proteinExistence type="predicted"/>
<dbReference type="AlphaFoldDB" id="K4A446"/>
<dbReference type="Proteomes" id="UP000004995">
    <property type="component" value="Unassembled WGS sequence"/>
</dbReference>
<dbReference type="InParanoid" id="K4A446"/>
<keyword evidence="2" id="KW-1185">Reference proteome</keyword>
<reference evidence="2" key="1">
    <citation type="journal article" date="2012" name="Nat. Biotechnol.">
        <title>Reference genome sequence of the model plant Setaria.</title>
        <authorList>
            <person name="Bennetzen J.L."/>
            <person name="Schmutz J."/>
            <person name="Wang H."/>
            <person name="Percifield R."/>
            <person name="Hawkins J."/>
            <person name="Pontaroli A.C."/>
            <person name="Estep M."/>
            <person name="Feng L."/>
            <person name="Vaughn J.N."/>
            <person name="Grimwood J."/>
            <person name="Jenkins J."/>
            <person name="Barry K."/>
            <person name="Lindquist E."/>
            <person name="Hellsten U."/>
            <person name="Deshpande S."/>
            <person name="Wang X."/>
            <person name="Wu X."/>
            <person name="Mitros T."/>
            <person name="Triplett J."/>
            <person name="Yang X."/>
            <person name="Ye C.Y."/>
            <person name="Mauro-Herrera M."/>
            <person name="Wang L."/>
            <person name="Li P."/>
            <person name="Sharma M."/>
            <person name="Sharma R."/>
            <person name="Ronald P.C."/>
            <person name="Panaud O."/>
            <person name="Kellogg E.A."/>
            <person name="Brutnell T.P."/>
            <person name="Doust A.N."/>
            <person name="Tuskan G.A."/>
            <person name="Rokhsar D."/>
            <person name="Devos K.M."/>
        </authorList>
    </citation>
    <scope>NUCLEOTIDE SEQUENCE [LARGE SCALE GENOMIC DNA]</scope>
    <source>
        <strain evidence="2">cv. Yugu1</strain>
    </source>
</reference>